<gene>
    <name evidence="3" type="ORF">AN216_12910</name>
</gene>
<name>A0A1E7KGQ3_9ACTN</name>
<dbReference type="PATRIC" id="fig|1075402.3.peg.2797"/>
<keyword evidence="1" id="KW-0732">Signal</keyword>
<dbReference type="GO" id="GO:0016787">
    <property type="term" value="F:hydrolase activity"/>
    <property type="evidence" value="ECO:0007669"/>
    <property type="project" value="UniProtKB-KW"/>
</dbReference>
<dbReference type="Gene3D" id="2.60.110.10">
    <property type="entry name" value="Thaumatin"/>
    <property type="match status" value="1"/>
</dbReference>
<organism evidence="3 4">
    <name type="scientific">Streptomyces oceani</name>
    <dbReference type="NCBI Taxonomy" id="1075402"/>
    <lineage>
        <taxon>Bacteria</taxon>
        <taxon>Bacillati</taxon>
        <taxon>Actinomycetota</taxon>
        <taxon>Actinomycetes</taxon>
        <taxon>Kitasatosporales</taxon>
        <taxon>Streptomycetaceae</taxon>
        <taxon>Streptomyces</taxon>
    </lineage>
</organism>
<dbReference type="EMBL" id="LJGU01000123">
    <property type="protein sequence ID" value="OEV03109.1"/>
    <property type="molecule type" value="Genomic_DNA"/>
</dbReference>
<dbReference type="PANTHER" id="PTHR38165">
    <property type="match status" value="1"/>
</dbReference>
<evidence type="ECO:0000313" key="4">
    <source>
        <dbReference type="Proteomes" id="UP000176101"/>
    </source>
</evidence>
<dbReference type="InterPro" id="IPR032477">
    <property type="entry name" value="Glyco_hydro_64"/>
</dbReference>
<protein>
    <submittedName>
        <fullName evidence="3">Glycosyl hydrolase</fullName>
    </submittedName>
</protein>
<dbReference type="RefSeq" id="WP_070196806.1">
    <property type="nucleotide sequence ID" value="NZ_LJGU01000123.1"/>
</dbReference>
<dbReference type="PANTHER" id="PTHR38165:SF1">
    <property type="entry name" value="GLUCANASE B"/>
    <property type="match status" value="1"/>
</dbReference>
<sequence>MISRRKLLGGAAVTAAAAGGGFALAGQAIGGAPRRTAAAPLPLKIVNNSGQFDNASIHVYVLGEVDKQRVRLTPEGEVKPVALGDNGPDGFTDYAIPLQSGTTTLQLPHMDGGRIYTALGDKLKMKAVEDGNGKAALAYPAGWVESDPNYGVLHDCAEFTYKADGMYCNTTAVDMFSVPLSLHLTGQQDQTTGKLKPGGRGQAFQTLAQAGPFGDLVVEDRRVIAPSHGIDAGLFPADYLDAYVDEVWEVYSSKDLTVTTNQGTFTGRVSGDTLRFTGPGEVLIEKPTTRDVLFCDGALAAPNDKLSGPVAAVVGAALNRTTLAALDQQPTDDPSGFYQGDTVHEYVRTMHEIAEDGKAYGFAFDDVAGFASYIQDGAPSEITLTLDPLD</sequence>
<evidence type="ECO:0000259" key="2">
    <source>
        <dbReference type="PROSITE" id="PS52006"/>
    </source>
</evidence>
<keyword evidence="3" id="KW-0378">Hydrolase</keyword>
<dbReference type="PROSITE" id="PS52006">
    <property type="entry name" value="GH64"/>
    <property type="match status" value="1"/>
</dbReference>
<dbReference type="Gene3D" id="3.30.920.50">
    <property type="entry name" value="Beta-1,3-glucanase, C-terminal domain"/>
    <property type="match status" value="1"/>
</dbReference>
<dbReference type="STRING" id="1075402.AN216_12910"/>
<dbReference type="InterPro" id="IPR037176">
    <property type="entry name" value="Osmotin/thaumatin-like_sf"/>
</dbReference>
<proteinExistence type="predicted"/>
<accession>A0A1E7KGQ3</accession>
<feature type="chain" id="PRO_5039034931" evidence="1">
    <location>
        <begin position="26"/>
        <end position="390"/>
    </location>
</feature>
<dbReference type="InterPro" id="IPR006311">
    <property type="entry name" value="TAT_signal"/>
</dbReference>
<dbReference type="InterPro" id="IPR042517">
    <property type="entry name" value="Glyco_hydro_64_N_2"/>
</dbReference>
<keyword evidence="4" id="KW-1185">Reference proteome</keyword>
<evidence type="ECO:0000313" key="3">
    <source>
        <dbReference type="EMBL" id="OEV03109.1"/>
    </source>
</evidence>
<dbReference type="PROSITE" id="PS51318">
    <property type="entry name" value="TAT"/>
    <property type="match status" value="1"/>
</dbReference>
<comment type="caution">
    <text evidence="3">The sequence shown here is derived from an EMBL/GenBank/DDBJ whole genome shotgun (WGS) entry which is preliminary data.</text>
</comment>
<feature type="signal peptide" evidence="1">
    <location>
        <begin position="1"/>
        <end position="25"/>
    </location>
</feature>
<dbReference type="Pfam" id="PF16483">
    <property type="entry name" value="Glyco_hydro_64"/>
    <property type="match status" value="1"/>
</dbReference>
<evidence type="ECO:0000256" key="1">
    <source>
        <dbReference type="SAM" id="SignalP"/>
    </source>
</evidence>
<dbReference type="OrthoDB" id="5513218at2"/>
<dbReference type="AlphaFoldDB" id="A0A1E7KGQ3"/>
<reference evidence="3 4" key="1">
    <citation type="journal article" date="2016" name="Front. Microbiol.">
        <title>Comparative Genomics Analysis of Streptomyces Species Reveals Their Adaptation to the Marine Environment and Their Diversity at the Genomic Level.</title>
        <authorList>
            <person name="Tian X."/>
            <person name="Zhang Z."/>
            <person name="Yang T."/>
            <person name="Chen M."/>
            <person name="Li J."/>
            <person name="Chen F."/>
            <person name="Yang J."/>
            <person name="Li W."/>
            <person name="Zhang B."/>
            <person name="Zhang Z."/>
            <person name="Wu J."/>
            <person name="Zhang C."/>
            <person name="Long L."/>
            <person name="Xiao J."/>
        </authorList>
    </citation>
    <scope>NUCLEOTIDE SEQUENCE [LARGE SCALE GENOMIC DNA]</scope>
    <source>
        <strain evidence="3 4">SCSIO 02100</strain>
    </source>
</reference>
<feature type="domain" description="GH64" evidence="2">
    <location>
        <begin position="38"/>
        <end position="388"/>
    </location>
</feature>
<dbReference type="InterPro" id="IPR037398">
    <property type="entry name" value="Glyco_hydro_64_fam"/>
</dbReference>
<dbReference type="Proteomes" id="UP000176101">
    <property type="component" value="Unassembled WGS sequence"/>
</dbReference>